<evidence type="ECO:0000313" key="2">
    <source>
        <dbReference type="EMBL" id="KAK5906599.1"/>
    </source>
</evidence>
<dbReference type="Proteomes" id="UP001335648">
    <property type="component" value="Unassembled WGS sequence"/>
</dbReference>
<dbReference type="EMBL" id="JAULUE010002049">
    <property type="protein sequence ID" value="KAK5906599.1"/>
    <property type="molecule type" value="Genomic_DNA"/>
</dbReference>
<proteinExistence type="predicted"/>
<organism evidence="2 3">
    <name type="scientific">Champsocephalus esox</name>
    <name type="common">pike icefish</name>
    <dbReference type="NCBI Taxonomy" id="159716"/>
    <lineage>
        <taxon>Eukaryota</taxon>
        <taxon>Metazoa</taxon>
        <taxon>Chordata</taxon>
        <taxon>Craniata</taxon>
        <taxon>Vertebrata</taxon>
        <taxon>Euteleostomi</taxon>
        <taxon>Actinopterygii</taxon>
        <taxon>Neopterygii</taxon>
        <taxon>Teleostei</taxon>
        <taxon>Neoteleostei</taxon>
        <taxon>Acanthomorphata</taxon>
        <taxon>Eupercaria</taxon>
        <taxon>Perciformes</taxon>
        <taxon>Notothenioidei</taxon>
        <taxon>Channichthyidae</taxon>
        <taxon>Champsocephalus</taxon>
    </lineage>
</organism>
<protein>
    <submittedName>
        <fullName evidence="2">Uncharacterized protein</fullName>
    </submittedName>
</protein>
<sequence length="87" mass="9981">MLFSTSSNRFSLSSVLQKGEPEGMNINWSPVERLQLRWCSQCVSHSVQQQPLKALGSYIETAWLEVVAGAQDKFCMHIFTYMFPYES</sequence>
<feature type="region of interest" description="Disordered" evidence="1">
    <location>
        <begin position="1"/>
        <end position="22"/>
    </location>
</feature>
<name>A0AAN8CMM5_9TELE</name>
<dbReference type="AlphaFoldDB" id="A0AAN8CMM5"/>
<reference evidence="2 3" key="1">
    <citation type="journal article" date="2023" name="Mol. Biol. Evol.">
        <title>Genomics of Secondarily Temperate Adaptation in the Only Non-Antarctic Icefish.</title>
        <authorList>
            <person name="Rivera-Colon A.G."/>
            <person name="Rayamajhi N."/>
            <person name="Minhas B.F."/>
            <person name="Madrigal G."/>
            <person name="Bilyk K.T."/>
            <person name="Yoon V."/>
            <person name="Hune M."/>
            <person name="Gregory S."/>
            <person name="Cheng C.H.C."/>
            <person name="Catchen J.M."/>
        </authorList>
    </citation>
    <scope>NUCLEOTIDE SEQUENCE [LARGE SCALE GENOMIC DNA]</scope>
    <source>
        <strain evidence="2">JC2023a</strain>
    </source>
</reference>
<evidence type="ECO:0000313" key="3">
    <source>
        <dbReference type="Proteomes" id="UP001335648"/>
    </source>
</evidence>
<feature type="compositionally biased region" description="Low complexity" evidence="1">
    <location>
        <begin position="1"/>
        <end position="14"/>
    </location>
</feature>
<comment type="caution">
    <text evidence="2">The sequence shown here is derived from an EMBL/GenBank/DDBJ whole genome shotgun (WGS) entry which is preliminary data.</text>
</comment>
<gene>
    <name evidence="2" type="ORF">CesoFtcFv8_004529</name>
</gene>
<evidence type="ECO:0000256" key="1">
    <source>
        <dbReference type="SAM" id="MobiDB-lite"/>
    </source>
</evidence>
<accession>A0AAN8CMM5</accession>
<keyword evidence="3" id="KW-1185">Reference proteome</keyword>